<dbReference type="Proteomes" id="UP000195569">
    <property type="component" value="Unassembled WGS sequence"/>
</dbReference>
<sequence length="347" mass="37204">MARPAAVTPDQIRATVLAMLAEAGDHETAGAATTTPSAAPVTHDRFRRAVSVRRLRARLGAGDPAVLSRALNAIEAELVQAGLAEVALPGLPDAIAEQMRALWAAAVSVQLDDVVRLRQHAQQVATDADTARHDADVRCEMLRVELGELRERLMARDAELTELRASSRHAAERAEILTAASAALQAQLEAARTALDGARHAHAAELTDVHARYDGLSKRLLQETEHQRHALAAERERLTAALNDAQTRIAALEGLRERLLEELASGRDAHRQAAAEASALATVVAEQRHALQALQTAHTTELMQPAAQPRPARRQPARNVSPGHAAAVAAAPRPRSRSSRSRKSPSP</sequence>
<evidence type="ECO:0000256" key="2">
    <source>
        <dbReference type="SAM" id="MobiDB-lite"/>
    </source>
</evidence>
<organism evidence="4 5">
    <name type="scientific">Paraburkholderia piptadeniae</name>
    <dbReference type="NCBI Taxonomy" id="1701573"/>
    <lineage>
        <taxon>Bacteria</taxon>
        <taxon>Pseudomonadati</taxon>
        <taxon>Pseudomonadota</taxon>
        <taxon>Betaproteobacteria</taxon>
        <taxon>Burkholderiales</taxon>
        <taxon>Burkholderiaceae</taxon>
        <taxon>Paraburkholderia</taxon>
    </lineage>
</organism>
<accession>A0A1N7S332</accession>
<name>A0A1N7S332_9BURK</name>
<dbReference type="Pfam" id="PF11740">
    <property type="entry name" value="KfrA_N"/>
    <property type="match status" value="1"/>
</dbReference>
<evidence type="ECO:0000313" key="4">
    <source>
        <dbReference type="EMBL" id="SIT41805.1"/>
    </source>
</evidence>
<keyword evidence="5" id="KW-1185">Reference proteome</keyword>
<protein>
    <recommendedName>
        <fullName evidence="3">KfrA N-terminal DNA-binding domain-containing protein</fullName>
    </recommendedName>
</protein>
<dbReference type="OrthoDB" id="8961697at2"/>
<evidence type="ECO:0000256" key="1">
    <source>
        <dbReference type="SAM" id="Coils"/>
    </source>
</evidence>
<dbReference type="AlphaFoldDB" id="A0A1N7S332"/>
<feature type="coiled-coil region" evidence="1">
    <location>
        <begin position="221"/>
        <end position="262"/>
    </location>
</feature>
<comment type="caution">
    <text evidence="4">The sequence shown here is derived from an EMBL/GenBank/DDBJ whole genome shotgun (WGS) entry which is preliminary data.</text>
</comment>
<reference evidence="4" key="1">
    <citation type="submission" date="2016-12" db="EMBL/GenBank/DDBJ databases">
        <authorList>
            <person name="Moulin L."/>
        </authorList>
    </citation>
    <scope>NUCLEOTIDE SEQUENCE [LARGE SCALE GENOMIC DNA]</scope>
    <source>
        <strain evidence="4">STM 7183</strain>
    </source>
</reference>
<evidence type="ECO:0000313" key="5">
    <source>
        <dbReference type="Proteomes" id="UP000195569"/>
    </source>
</evidence>
<feature type="region of interest" description="Disordered" evidence="2">
    <location>
        <begin position="299"/>
        <end position="347"/>
    </location>
</feature>
<keyword evidence="1" id="KW-0175">Coiled coil</keyword>
<evidence type="ECO:0000259" key="3">
    <source>
        <dbReference type="Pfam" id="PF11740"/>
    </source>
</evidence>
<feature type="compositionally biased region" description="Basic residues" evidence="2">
    <location>
        <begin position="334"/>
        <end position="347"/>
    </location>
</feature>
<proteinExistence type="predicted"/>
<dbReference type="RefSeq" id="WP_087735052.1">
    <property type="nucleotide sequence ID" value="NZ_CYGY02000030.1"/>
</dbReference>
<dbReference type="InterPro" id="IPR021104">
    <property type="entry name" value="KfrA_DNA-bd_N"/>
</dbReference>
<feature type="domain" description="KfrA N-terminal DNA-binding" evidence="3">
    <location>
        <begin position="10"/>
        <end position="145"/>
    </location>
</feature>
<dbReference type="EMBL" id="CYGY02000030">
    <property type="protein sequence ID" value="SIT41805.1"/>
    <property type="molecule type" value="Genomic_DNA"/>
</dbReference>
<gene>
    <name evidence="4" type="ORF">BN2476_300203</name>
</gene>